<evidence type="ECO:0000313" key="3">
    <source>
        <dbReference type="EMBL" id="KAG5578527.1"/>
    </source>
</evidence>
<dbReference type="PANTHER" id="PTHR34427:SF10">
    <property type="entry name" value="DUF4283 DOMAIN-CONTAINING PROTEIN"/>
    <property type="match status" value="1"/>
</dbReference>
<dbReference type="PANTHER" id="PTHR34427">
    <property type="entry name" value="DUF4283 DOMAIN PROTEIN"/>
    <property type="match status" value="1"/>
</dbReference>
<gene>
    <name evidence="3" type="ORF">H5410_058661</name>
</gene>
<keyword evidence="4" id="KW-1185">Reference proteome</keyword>
<name>A0A9J5WTC4_SOLCO</name>
<evidence type="ECO:0000259" key="2">
    <source>
        <dbReference type="Pfam" id="PF14111"/>
    </source>
</evidence>
<dbReference type="InterPro" id="IPR025558">
    <property type="entry name" value="DUF4283"/>
</dbReference>
<dbReference type="AlphaFoldDB" id="A0A9J5WTC4"/>
<evidence type="ECO:0000256" key="1">
    <source>
        <dbReference type="SAM" id="MobiDB-lite"/>
    </source>
</evidence>
<dbReference type="Proteomes" id="UP000824120">
    <property type="component" value="Chromosome 11"/>
</dbReference>
<comment type="caution">
    <text evidence="3">The sequence shown here is derived from an EMBL/GenBank/DDBJ whole genome shotgun (WGS) entry which is preliminary data.</text>
</comment>
<organism evidence="3 4">
    <name type="scientific">Solanum commersonii</name>
    <name type="common">Commerson's wild potato</name>
    <name type="synonym">Commerson's nightshade</name>
    <dbReference type="NCBI Taxonomy" id="4109"/>
    <lineage>
        <taxon>Eukaryota</taxon>
        <taxon>Viridiplantae</taxon>
        <taxon>Streptophyta</taxon>
        <taxon>Embryophyta</taxon>
        <taxon>Tracheophyta</taxon>
        <taxon>Spermatophyta</taxon>
        <taxon>Magnoliopsida</taxon>
        <taxon>eudicotyledons</taxon>
        <taxon>Gunneridae</taxon>
        <taxon>Pentapetalae</taxon>
        <taxon>asterids</taxon>
        <taxon>lamiids</taxon>
        <taxon>Solanales</taxon>
        <taxon>Solanaceae</taxon>
        <taxon>Solanoideae</taxon>
        <taxon>Solaneae</taxon>
        <taxon>Solanum</taxon>
    </lineage>
</organism>
<feature type="compositionally biased region" description="Low complexity" evidence="1">
    <location>
        <begin position="165"/>
        <end position="182"/>
    </location>
</feature>
<sequence>MDNRIYFRLGGKSYDLTETRSSSDIWYEWVESAKPFLRRMKISKGTLMWLCNRFKEASVIKGKSFKTWKCKDISISIYCSLKFNKFGRFISVISVNGNDRSVIILPENSFNEGWGELALKIHNFISQKPSLQKSNAEKGGLSSVGLRGEDSYKEILQKKKWCNGDQSQTSASSSGSDRGPLSRSLVGRFPDCDEIPTRAEVRNWAQQTWRGIHNLQIYDMNGTHFLFEFQSRRDAEHILLGDWRRRNHPLLLEWWKPTAGAFHADTIFDWFWVRILGLPLQLWNDKVMKQIGDLCGGWLETEEETQLKNHLRWARLRVMGPREKIPSSIEISDGDLIFTLPVWIEAPARYRKKEEDGLRDREVNKMKEKGKAIASPSLYQIETEERLRDKISNYYPGDTEKTSVPSTSLLRSHMDTARHVVSYEEVDPGDAESLKGFWVCGKCFGPPKVQAPKSPKCDFIKGISPDPLLISSQEDQISILTSPNSYTEIELENMMRMESNLPTARKNGGKELINSDFQHTEKKDYGSNEHEVIVEKSKGHMIILKSRCHYDGRTSLRRLKMSHYMGTPNVLSMRFGAFGGCDKIAFELLVKIDQREATWIKSKRPPKGIQLDKVRESTMLYSKRANKWMGEFHLGCSGCKWRIVVTWDKRYRKGS</sequence>
<dbReference type="OrthoDB" id="1745573at2759"/>
<feature type="domain" description="DUF4283" evidence="2">
    <location>
        <begin position="181"/>
        <end position="259"/>
    </location>
</feature>
<feature type="region of interest" description="Disordered" evidence="1">
    <location>
        <begin position="163"/>
        <end position="182"/>
    </location>
</feature>
<evidence type="ECO:0000313" key="4">
    <source>
        <dbReference type="Proteomes" id="UP000824120"/>
    </source>
</evidence>
<proteinExistence type="predicted"/>
<accession>A0A9J5WTC4</accession>
<dbReference type="EMBL" id="JACXVP010000011">
    <property type="protein sequence ID" value="KAG5578527.1"/>
    <property type="molecule type" value="Genomic_DNA"/>
</dbReference>
<reference evidence="3 4" key="1">
    <citation type="submission" date="2020-09" db="EMBL/GenBank/DDBJ databases">
        <title>De no assembly of potato wild relative species, Solanum commersonii.</title>
        <authorList>
            <person name="Cho K."/>
        </authorList>
    </citation>
    <scope>NUCLEOTIDE SEQUENCE [LARGE SCALE GENOMIC DNA]</scope>
    <source>
        <strain evidence="3">LZ3.2</strain>
        <tissue evidence="3">Leaf</tissue>
    </source>
</reference>
<dbReference type="Pfam" id="PF14111">
    <property type="entry name" value="DUF4283"/>
    <property type="match status" value="1"/>
</dbReference>
<protein>
    <recommendedName>
        <fullName evidence="2">DUF4283 domain-containing protein</fullName>
    </recommendedName>
</protein>